<dbReference type="SUPFAM" id="SSF46785">
    <property type="entry name" value="Winged helix' DNA-binding domain"/>
    <property type="match status" value="1"/>
</dbReference>
<organism evidence="2 3">
    <name type="scientific">Amycolatopsis alkalitolerans</name>
    <dbReference type="NCBI Taxonomy" id="2547244"/>
    <lineage>
        <taxon>Bacteria</taxon>
        <taxon>Bacillati</taxon>
        <taxon>Actinomycetota</taxon>
        <taxon>Actinomycetes</taxon>
        <taxon>Pseudonocardiales</taxon>
        <taxon>Pseudonocardiaceae</taxon>
        <taxon>Amycolatopsis</taxon>
    </lineage>
</organism>
<evidence type="ECO:0000313" key="3">
    <source>
        <dbReference type="Proteomes" id="UP000305546"/>
    </source>
</evidence>
<comment type="caution">
    <text evidence="2">The sequence shown here is derived from an EMBL/GenBank/DDBJ whole genome shotgun (WGS) entry which is preliminary data.</text>
</comment>
<dbReference type="InterPro" id="IPR000835">
    <property type="entry name" value="HTH_MarR-typ"/>
</dbReference>
<dbReference type="PANTHER" id="PTHR33164:SF43">
    <property type="entry name" value="HTH-TYPE TRANSCRIPTIONAL REPRESSOR YETL"/>
    <property type="match status" value="1"/>
</dbReference>
<dbReference type="AlphaFoldDB" id="A0A5C4M1F0"/>
<keyword evidence="3" id="KW-1185">Reference proteome</keyword>
<feature type="domain" description="HTH marR-type" evidence="1">
    <location>
        <begin position="1"/>
        <end position="161"/>
    </location>
</feature>
<sequence length="180" mass="19931">MNEAMRAYTQWADISDAKRTREFQAYVKNIADARYVTRKVLRIVDEQAKAHGLEPLLHQALLQVYGANKANGITVSSLAARLDVAAAFASRMVRRLEEMGLVRREPSTEDKRATIVVATEAAAEKLAAIDNDVHHHVAYLQHQLREDERLSALSIFAFYVGLDPDSEIASAIRAAADEAG</sequence>
<dbReference type="RefSeq" id="WP_139096800.1">
    <property type="nucleotide sequence ID" value="NZ_VDFW01000008.1"/>
</dbReference>
<dbReference type="InterPro" id="IPR036388">
    <property type="entry name" value="WH-like_DNA-bd_sf"/>
</dbReference>
<dbReference type="InterPro" id="IPR036390">
    <property type="entry name" value="WH_DNA-bd_sf"/>
</dbReference>
<dbReference type="SMART" id="SM00347">
    <property type="entry name" value="HTH_MARR"/>
    <property type="match status" value="1"/>
</dbReference>
<dbReference type="Proteomes" id="UP000305546">
    <property type="component" value="Unassembled WGS sequence"/>
</dbReference>
<dbReference type="OrthoDB" id="3254910at2"/>
<dbReference type="EMBL" id="VDFW01000008">
    <property type="protein sequence ID" value="TNC26511.1"/>
    <property type="molecule type" value="Genomic_DNA"/>
</dbReference>
<evidence type="ECO:0000259" key="1">
    <source>
        <dbReference type="PROSITE" id="PS50995"/>
    </source>
</evidence>
<dbReference type="InterPro" id="IPR039422">
    <property type="entry name" value="MarR/SlyA-like"/>
</dbReference>
<name>A0A5C4M1F0_9PSEU</name>
<dbReference type="PANTHER" id="PTHR33164">
    <property type="entry name" value="TRANSCRIPTIONAL REGULATOR, MARR FAMILY"/>
    <property type="match status" value="1"/>
</dbReference>
<protein>
    <submittedName>
        <fullName evidence="2">MarR family transcriptional regulator</fullName>
    </submittedName>
</protein>
<dbReference type="PROSITE" id="PS50995">
    <property type="entry name" value="HTH_MARR_2"/>
    <property type="match status" value="1"/>
</dbReference>
<dbReference type="Pfam" id="PF01047">
    <property type="entry name" value="MarR"/>
    <property type="match status" value="1"/>
</dbReference>
<evidence type="ECO:0000313" key="2">
    <source>
        <dbReference type="EMBL" id="TNC26511.1"/>
    </source>
</evidence>
<dbReference type="GO" id="GO:0003700">
    <property type="term" value="F:DNA-binding transcription factor activity"/>
    <property type="evidence" value="ECO:0007669"/>
    <property type="project" value="InterPro"/>
</dbReference>
<accession>A0A5C4M1F0</accession>
<dbReference type="GO" id="GO:0006950">
    <property type="term" value="P:response to stress"/>
    <property type="evidence" value="ECO:0007669"/>
    <property type="project" value="TreeGrafter"/>
</dbReference>
<gene>
    <name evidence="2" type="ORF">FG385_12220</name>
</gene>
<dbReference type="Gene3D" id="1.10.10.10">
    <property type="entry name" value="Winged helix-like DNA-binding domain superfamily/Winged helix DNA-binding domain"/>
    <property type="match status" value="1"/>
</dbReference>
<reference evidence="2 3" key="1">
    <citation type="submission" date="2019-06" db="EMBL/GenBank/DDBJ databases">
        <title>Amycolatopsis alkalitolerans sp. nov., isolated from Gastrodia elata Blume.</title>
        <authorList>
            <person name="Narsing Rao M.P."/>
            <person name="Li W.J."/>
        </authorList>
    </citation>
    <scope>NUCLEOTIDE SEQUENCE [LARGE SCALE GENOMIC DNA]</scope>
    <source>
        <strain evidence="2 3">SYSUP0005</strain>
    </source>
</reference>
<proteinExistence type="predicted"/>